<dbReference type="AlphaFoldDB" id="A0A510IIM6"/>
<gene>
    <name evidence="1" type="ORF">VroAM7_47330</name>
</gene>
<reference evidence="2" key="1">
    <citation type="submission" date="2019-07" db="EMBL/GenBank/DDBJ databases">
        <title>Complete Genome Sequences of Vibrion rotiferianus strain AM7.</title>
        <authorList>
            <person name="Miyazaki K."/>
            <person name="Wiseschart A."/>
            <person name="Pootanakit K."/>
            <person name="Ishimori K."/>
            <person name="Kitahara K."/>
        </authorList>
    </citation>
    <scope>NUCLEOTIDE SEQUENCE [LARGE SCALE GENOMIC DNA]</scope>
    <source>
        <strain evidence="2">AM7</strain>
    </source>
</reference>
<dbReference type="Proteomes" id="UP000315115">
    <property type="component" value="Chromosome 2"/>
</dbReference>
<name>A0A510IIM6_9VIBR</name>
<dbReference type="EMBL" id="AP019799">
    <property type="protein sequence ID" value="BBL92080.1"/>
    <property type="molecule type" value="Genomic_DNA"/>
</dbReference>
<sequence length="44" mass="5007">MLLNAPKLDIYSFTTTVRNSALIEVLLNKALNIFMIYDSYIGLL</sequence>
<organism evidence="1 2">
    <name type="scientific">Vibrio rotiferianus</name>
    <dbReference type="NCBI Taxonomy" id="190895"/>
    <lineage>
        <taxon>Bacteria</taxon>
        <taxon>Pseudomonadati</taxon>
        <taxon>Pseudomonadota</taxon>
        <taxon>Gammaproteobacteria</taxon>
        <taxon>Vibrionales</taxon>
        <taxon>Vibrionaceae</taxon>
        <taxon>Vibrio</taxon>
    </lineage>
</organism>
<evidence type="ECO:0000313" key="2">
    <source>
        <dbReference type="Proteomes" id="UP000315115"/>
    </source>
</evidence>
<evidence type="ECO:0000313" key="1">
    <source>
        <dbReference type="EMBL" id="BBL92080.1"/>
    </source>
</evidence>
<protein>
    <submittedName>
        <fullName evidence="1">Uncharacterized protein</fullName>
    </submittedName>
</protein>
<proteinExistence type="predicted"/>
<accession>A0A510IIM6</accession>